<evidence type="ECO:0000313" key="2">
    <source>
        <dbReference type="Proteomes" id="UP000236724"/>
    </source>
</evidence>
<dbReference type="AlphaFoldDB" id="A0A1H6FFT8"/>
<reference evidence="1 2" key="1">
    <citation type="submission" date="2016-10" db="EMBL/GenBank/DDBJ databases">
        <authorList>
            <person name="de Groot N.N."/>
        </authorList>
    </citation>
    <scope>NUCLEOTIDE SEQUENCE [LARGE SCALE GENOMIC DNA]</scope>
    <source>
        <strain evidence="1">MBHS1</strain>
    </source>
</reference>
<evidence type="ECO:0000313" key="1">
    <source>
        <dbReference type="EMBL" id="SEH07874.1"/>
    </source>
</evidence>
<proteinExistence type="predicted"/>
<protein>
    <submittedName>
        <fullName evidence="1">Uncharacterized protein</fullName>
    </submittedName>
</protein>
<dbReference type="Proteomes" id="UP000236724">
    <property type="component" value="Unassembled WGS sequence"/>
</dbReference>
<sequence>MSNNKQLNFLLTTFTTTFTTTLLSYVQVFASNGDQRAALNMQLSYQF</sequence>
<dbReference type="RefSeq" id="WP_177428587.1">
    <property type="nucleotide sequence ID" value="NZ_FMSV02000542.1"/>
</dbReference>
<dbReference type="EMBL" id="FMSV02000542">
    <property type="protein sequence ID" value="SEH07874.1"/>
    <property type="molecule type" value="Genomic_DNA"/>
</dbReference>
<name>A0A1H6FFT8_9GAMM</name>
<organism evidence="1 2">
    <name type="scientific">Candidatus Venteria ishoeyi</name>
    <dbReference type="NCBI Taxonomy" id="1899563"/>
    <lineage>
        <taxon>Bacteria</taxon>
        <taxon>Pseudomonadati</taxon>
        <taxon>Pseudomonadota</taxon>
        <taxon>Gammaproteobacteria</taxon>
        <taxon>Thiotrichales</taxon>
        <taxon>Thiotrichaceae</taxon>
        <taxon>Venteria</taxon>
    </lineage>
</organism>
<accession>A0A1H6FFT8</accession>
<gene>
    <name evidence="1" type="ORF">MBHS_03761</name>
</gene>
<keyword evidence="2" id="KW-1185">Reference proteome</keyword>